<keyword evidence="3 6" id="KW-0812">Transmembrane</keyword>
<dbReference type="PANTHER" id="PTHR33596:SF17">
    <property type="entry name" value="COLD-REGULATED 413 INNER MEMBRANE PROTEIN 1, CHLOROPLASTIC-RELATED"/>
    <property type="match status" value="1"/>
</dbReference>
<feature type="transmembrane region" description="Helical" evidence="6">
    <location>
        <begin position="133"/>
        <end position="166"/>
    </location>
</feature>
<comment type="subcellular location">
    <subcellularLocation>
        <location evidence="1">Membrane</location>
        <topology evidence="1">Multi-pass membrane protein</topology>
    </subcellularLocation>
</comment>
<comment type="similarity">
    <text evidence="2">Belongs to the Cold-regulated 413 protein family.</text>
</comment>
<reference evidence="7" key="1">
    <citation type="submission" date="2021-01" db="UniProtKB">
        <authorList>
            <consortium name="EnsemblPlants"/>
        </authorList>
    </citation>
    <scope>IDENTIFICATION</scope>
</reference>
<feature type="transmembrane region" description="Helical" evidence="6">
    <location>
        <begin position="178"/>
        <end position="195"/>
    </location>
</feature>
<dbReference type="AlphaFoldDB" id="A0A7N0T3U7"/>
<name>A0A7N0T3U7_KALFE</name>
<dbReference type="Proteomes" id="UP000594263">
    <property type="component" value="Unplaced"/>
</dbReference>
<protein>
    <submittedName>
        <fullName evidence="7">Uncharacterized protein</fullName>
    </submittedName>
</protein>
<keyword evidence="4 6" id="KW-1133">Transmembrane helix</keyword>
<evidence type="ECO:0000256" key="5">
    <source>
        <dbReference type="ARBA" id="ARBA00023136"/>
    </source>
</evidence>
<accession>A0A7N0T3U7</accession>
<dbReference type="OMA" id="PRNLQWV"/>
<keyword evidence="5 6" id="KW-0472">Membrane</keyword>
<dbReference type="PANTHER" id="PTHR33596">
    <property type="entry name" value="COLD-REGULATED 413 PLASMA MEMBRANE PROTEIN 2"/>
    <property type="match status" value="1"/>
</dbReference>
<evidence type="ECO:0000256" key="3">
    <source>
        <dbReference type="ARBA" id="ARBA00022692"/>
    </source>
</evidence>
<sequence>MATAVSISASATPSLALCTKPRLSLNPPPSLNQSCFVNAAAGAKPYSISLPLHPLRVRVAERRRAMWRGRGGCRAVCYSGPLTTQSIQWICTVSTAVLALVHGTGIRKAFLVPIFALQAPLSIVSWIKGDYGLWTAFLALLVRLFFFIPGELELPLAAFLIVGVAPYEVMRFRGTQEGAVLSLVIAGYLAFQHFTRIGSLRKAFDQGSIVATLAVISITVMSCLLLF</sequence>
<proteinExistence type="inferred from homology"/>
<feature type="transmembrane region" description="Helical" evidence="6">
    <location>
        <begin position="110"/>
        <end position="127"/>
    </location>
</feature>
<feature type="transmembrane region" description="Helical" evidence="6">
    <location>
        <begin position="207"/>
        <end position="226"/>
    </location>
</feature>
<dbReference type="Pfam" id="PF05562">
    <property type="entry name" value="WCOR413"/>
    <property type="match status" value="1"/>
</dbReference>
<dbReference type="EnsemblPlants" id="Kaladp0021s0083.1.v1.1">
    <property type="protein sequence ID" value="Kaladp0021s0083.1.v1.1"/>
    <property type="gene ID" value="Kaladp0021s0083.v1.1"/>
</dbReference>
<evidence type="ECO:0000313" key="7">
    <source>
        <dbReference type="EnsemblPlants" id="Kaladp0021s0083.1.v1.1"/>
    </source>
</evidence>
<evidence type="ECO:0000313" key="8">
    <source>
        <dbReference type="Proteomes" id="UP000594263"/>
    </source>
</evidence>
<evidence type="ECO:0000256" key="1">
    <source>
        <dbReference type="ARBA" id="ARBA00004141"/>
    </source>
</evidence>
<evidence type="ECO:0000256" key="2">
    <source>
        <dbReference type="ARBA" id="ARBA00005852"/>
    </source>
</evidence>
<dbReference type="GO" id="GO:0016020">
    <property type="term" value="C:membrane"/>
    <property type="evidence" value="ECO:0007669"/>
    <property type="project" value="UniProtKB-SubCell"/>
</dbReference>
<evidence type="ECO:0000256" key="4">
    <source>
        <dbReference type="ARBA" id="ARBA00022989"/>
    </source>
</evidence>
<dbReference type="Gramene" id="Kaladp0021s0083.1.v1.1">
    <property type="protein sequence ID" value="Kaladp0021s0083.1.v1.1"/>
    <property type="gene ID" value="Kaladp0021s0083.v1.1"/>
</dbReference>
<evidence type="ECO:0000256" key="6">
    <source>
        <dbReference type="SAM" id="Phobius"/>
    </source>
</evidence>
<organism evidence="7 8">
    <name type="scientific">Kalanchoe fedtschenkoi</name>
    <name type="common">Lavender scallops</name>
    <name type="synonym">South American air plant</name>
    <dbReference type="NCBI Taxonomy" id="63787"/>
    <lineage>
        <taxon>Eukaryota</taxon>
        <taxon>Viridiplantae</taxon>
        <taxon>Streptophyta</taxon>
        <taxon>Embryophyta</taxon>
        <taxon>Tracheophyta</taxon>
        <taxon>Spermatophyta</taxon>
        <taxon>Magnoliopsida</taxon>
        <taxon>eudicotyledons</taxon>
        <taxon>Gunneridae</taxon>
        <taxon>Pentapetalae</taxon>
        <taxon>Saxifragales</taxon>
        <taxon>Crassulaceae</taxon>
        <taxon>Kalanchoe</taxon>
    </lineage>
</organism>
<keyword evidence="8" id="KW-1185">Reference proteome</keyword>
<dbReference type="InterPro" id="IPR008892">
    <property type="entry name" value="COR413"/>
</dbReference>